<evidence type="ECO:0000256" key="8">
    <source>
        <dbReference type="ARBA" id="ARBA00022833"/>
    </source>
</evidence>
<evidence type="ECO:0000259" key="16">
    <source>
        <dbReference type="PROSITE" id="PS51747"/>
    </source>
</evidence>
<evidence type="ECO:0000256" key="11">
    <source>
        <dbReference type="ARBA" id="ARBA00049558"/>
    </source>
</evidence>
<feature type="active site" description="Proton donor" evidence="12">
    <location>
        <position position="65"/>
    </location>
</feature>
<dbReference type="InterPro" id="IPR002125">
    <property type="entry name" value="CMP_dCMP_dom"/>
</dbReference>
<dbReference type="PROSITE" id="PS00903">
    <property type="entry name" value="CYT_DCMP_DEAMINASES_1"/>
    <property type="match status" value="1"/>
</dbReference>
<proteinExistence type="inferred from homology"/>
<feature type="binding site" evidence="14">
    <location>
        <position position="97"/>
    </location>
    <ligand>
        <name>Zn(2+)</name>
        <dbReference type="ChEBI" id="CHEBI:29105"/>
        <note>catalytic</note>
    </ligand>
</feature>
<evidence type="ECO:0000256" key="2">
    <source>
        <dbReference type="ARBA" id="ARBA00003949"/>
    </source>
</evidence>
<sequence>MVTAPDEPSAKQWAQLEHMARAAAQRAYAPYSRFVVGAAVLADNGNIYPGCNVENASYGLTTCAERNALTSARSQHGITNILAVCIYTPTSHPTAPCGACRQVLNEFGPNMRVRAICDGPERLDAILSELLPEAFVPHHLASSVPRS</sequence>
<protein>
    <recommendedName>
        <fullName evidence="5 15">Cytidine deaminase</fullName>
        <ecNumber evidence="4 15">3.5.4.5</ecNumber>
    </recommendedName>
    <alternativeName>
        <fullName evidence="9 15">Cytidine aminohydrolase</fullName>
    </alternativeName>
</protein>
<evidence type="ECO:0000256" key="15">
    <source>
        <dbReference type="RuleBase" id="RU364006"/>
    </source>
</evidence>
<evidence type="ECO:0000256" key="10">
    <source>
        <dbReference type="ARBA" id="ARBA00049252"/>
    </source>
</evidence>
<evidence type="ECO:0000256" key="5">
    <source>
        <dbReference type="ARBA" id="ARBA00018266"/>
    </source>
</evidence>
<keyword evidence="6 14" id="KW-0479">Metal-binding</keyword>
<evidence type="ECO:0000256" key="6">
    <source>
        <dbReference type="ARBA" id="ARBA00022723"/>
    </source>
</evidence>
<organism evidence="17 18">
    <name type="scientific">Paludibacterium denitrificans</name>
    <dbReference type="NCBI Taxonomy" id="2675226"/>
    <lineage>
        <taxon>Bacteria</taxon>
        <taxon>Pseudomonadati</taxon>
        <taxon>Pseudomonadota</taxon>
        <taxon>Betaproteobacteria</taxon>
        <taxon>Neisseriales</taxon>
        <taxon>Chromobacteriaceae</taxon>
        <taxon>Paludibacterium</taxon>
    </lineage>
</organism>
<evidence type="ECO:0000256" key="9">
    <source>
        <dbReference type="ARBA" id="ARBA00032005"/>
    </source>
</evidence>
<comment type="function">
    <text evidence="2 15">This enzyme scavenges exogenous and endogenous cytidine and 2'-deoxycytidine for UMP synthesis.</text>
</comment>
<dbReference type="AlphaFoldDB" id="A0A844GC48"/>
<dbReference type="EC" id="3.5.4.5" evidence="4 15"/>
<dbReference type="Proteomes" id="UP000446658">
    <property type="component" value="Unassembled WGS sequence"/>
</dbReference>
<dbReference type="NCBIfam" id="TIGR01354">
    <property type="entry name" value="cyt_deam_tetra"/>
    <property type="match status" value="1"/>
</dbReference>
<name>A0A844GC48_9NEIS</name>
<keyword evidence="8 14" id="KW-0862">Zinc</keyword>
<dbReference type="PANTHER" id="PTHR11644:SF2">
    <property type="entry name" value="CYTIDINE DEAMINASE"/>
    <property type="match status" value="1"/>
</dbReference>
<dbReference type="Pfam" id="PF00383">
    <property type="entry name" value="dCMP_cyt_deam_1"/>
    <property type="match status" value="1"/>
</dbReference>
<dbReference type="SUPFAM" id="SSF53927">
    <property type="entry name" value="Cytidine deaminase-like"/>
    <property type="match status" value="1"/>
</dbReference>
<dbReference type="GO" id="GO:0005829">
    <property type="term" value="C:cytosol"/>
    <property type="evidence" value="ECO:0007669"/>
    <property type="project" value="TreeGrafter"/>
</dbReference>
<evidence type="ECO:0000256" key="4">
    <source>
        <dbReference type="ARBA" id="ARBA00012783"/>
    </source>
</evidence>
<dbReference type="InterPro" id="IPR016192">
    <property type="entry name" value="APOBEC/CMP_deaminase_Zn-bd"/>
</dbReference>
<reference evidence="17 18" key="1">
    <citation type="submission" date="2019-11" db="EMBL/GenBank/DDBJ databases">
        <title>Draft genome sequence of Paludibacterium sp. dN18-1.</title>
        <authorList>
            <person name="Im W.-T."/>
        </authorList>
    </citation>
    <scope>NUCLEOTIDE SEQUENCE [LARGE SCALE GENOMIC DNA]</scope>
    <source>
        <strain evidence="18">dN 18-1</strain>
    </source>
</reference>
<evidence type="ECO:0000256" key="14">
    <source>
        <dbReference type="PIRSR" id="PIRSR606262-3"/>
    </source>
</evidence>
<dbReference type="GO" id="GO:0004126">
    <property type="term" value="F:cytidine deaminase activity"/>
    <property type="evidence" value="ECO:0007669"/>
    <property type="project" value="UniProtKB-UniRule"/>
</dbReference>
<keyword evidence="18" id="KW-1185">Reference proteome</keyword>
<dbReference type="InterPro" id="IPR050202">
    <property type="entry name" value="Cyt/Deoxycyt_deaminase"/>
</dbReference>
<comment type="cofactor">
    <cofactor evidence="1 14 15">
        <name>Zn(2+)</name>
        <dbReference type="ChEBI" id="CHEBI:29105"/>
    </cofactor>
</comment>
<dbReference type="CDD" id="cd01283">
    <property type="entry name" value="cytidine_deaminase"/>
    <property type="match status" value="1"/>
</dbReference>
<dbReference type="PANTHER" id="PTHR11644">
    <property type="entry name" value="CYTIDINE DEAMINASE"/>
    <property type="match status" value="1"/>
</dbReference>
<dbReference type="EMBL" id="WLYX01000001">
    <property type="protein sequence ID" value="MTD34053.1"/>
    <property type="molecule type" value="Genomic_DNA"/>
</dbReference>
<dbReference type="PROSITE" id="PS51747">
    <property type="entry name" value="CYT_DCMP_DEAMINASES_2"/>
    <property type="match status" value="1"/>
</dbReference>
<feature type="binding site" evidence="14">
    <location>
        <position position="63"/>
    </location>
    <ligand>
        <name>Zn(2+)</name>
        <dbReference type="ChEBI" id="CHEBI:29105"/>
        <note>catalytic</note>
    </ligand>
</feature>
<dbReference type="InterPro" id="IPR016193">
    <property type="entry name" value="Cytidine_deaminase-like"/>
</dbReference>
<feature type="binding site" evidence="13">
    <location>
        <begin position="52"/>
        <end position="58"/>
    </location>
    <ligand>
        <name>substrate</name>
    </ligand>
</feature>
<keyword evidence="7 15" id="KW-0378">Hydrolase</keyword>
<evidence type="ECO:0000256" key="3">
    <source>
        <dbReference type="ARBA" id="ARBA00006576"/>
    </source>
</evidence>
<evidence type="ECO:0000313" key="18">
    <source>
        <dbReference type="Proteomes" id="UP000446658"/>
    </source>
</evidence>
<evidence type="ECO:0000256" key="1">
    <source>
        <dbReference type="ARBA" id="ARBA00001947"/>
    </source>
</evidence>
<dbReference type="GO" id="GO:0042802">
    <property type="term" value="F:identical protein binding"/>
    <property type="evidence" value="ECO:0007669"/>
    <property type="project" value="UniProtKB-ARBA"/>
</dbReference>
<dbReference type="Gene3D" id="3.40.140.10">
    <property type="entry name" value="Cytidine Deaminase, domain 2"/>
    <property type="match status" value="1"/>
</dbReference>
<feature type="binding site" evidence="14">
    <location>
        <position position="100"/>
    </location>
    <ligand>
        <name>Zn(2+)</name>
        <dbReference type="ChEBI" id="CHEBI:29105"/>
        <note>catalytic</note>
    </ligand>
</feature>
<dbReference type="GO" id="GO:0055086">
    <property type="term" value="P:nucleobase-containing small molecule metabolic process"/>
    <property type="evidence" value="ECO:0007669"/>
    <property type="project" value="UniProtKB-ARBA"/>
</dbReference>
<comment type="catalytic activity">
    <reaction evidence="10 15">
        <text>2'-deoxycytidine + H2O + H(+) = 2'-deoxyuridine + NH4(+)</text>
        <dbReference type="Rhea" id="RHEA:13433"/>
        <dbReference type="ChEBI" id="CHEBI:15377"/>
        <dbReference type="ChEBI" id="CHEBI:15378"/>
        <dbReference type="ChEBI" id="CHEBI:15698"/>
        <dbReference type="ChEBI" id="CHEBI:16450"/>
        <dbReference type="ChEBI" id="CHEBI:28938"/>
        <dbReference type="EC" id="3.5.4.5"/>
    </reaction>
</comment>
<dbReference type="FunFam" id="3.40.140.10:FF:000008">
    <property type="entry name" value="Cytidine deaminase"/>
    <property type="match status" value="1"/>
</dbReference>
<comment type="similarity">
    <text evidence="3 15">Belongs to the cytidine and deoxycytidylate deaminase family.</text>
</comment>
<accession>A0A844GC48</accession>
<dbReference type="GO" id="GO:0072527">
    <property type="term" value="P:pyrimidine-containing compound metabolic process"/>
    <property type="evidence" value="ECO:0007669"/>
    <property type="project" value="UniProtKB-ARBA"/>
</dbReference>
<evidence type="ECO:0000313" key="17">
    <source>
        <dbReference type="EMBL" id="MTD34053.1"/>
    </source>
</evidence>
<evidence type="ECO:0000256" key="7">
    <source>
        <dbReference type="ARBA" id="ARBA00022801"/>
    </source>
</evidence>
<feature type="domain" description="CMP/dCMP-type deaminase" evidence="16">
    <location>
        <begin position="11"/>
        <end position="138"/>
    </location>
</feature>
<comment type="catalytic activity">
    <reaction evidence="11 15">
        <text>cytidine + H2O + H(+) = uridine + NH4(+)</text>
        <dbReference type="Rhea" id="RHEA:16069"/>
        <dbReference type="ChEBI" id="CHEBI:15377"/>
        <dbReference type="ChEBI" id="CHEBI:15378"/>
        <dbReference type="ChEBI" id="CHEBI:16704"/>
        <dbReference type="ChEBI" id="CHEBI:17562"/>
        <dbReference type="ChEBI" id="CHEBI:28938"/>
        <dbReference type="EC" id="3.5.4.5"/>
    </reaction>
</comment>
<dbReference type="GO" id="GO:0008270">
    <property type="term" value="F:zinc ion binding"/>
    <property type="evidence" value="ECO:0007669"/>
    <property type="project" value="UniProtKB-UniRule"/>
</dbReference>
<evidence type="ECO:0000256" key="12">
    <source>
        <dbReference type="PIRSR" id="PIRSR606262-1"/>
    </source>
</evidence>
<dbReference type="NCBIfam" id="NF004064">
    <property type="entry name" value="PRK05578.1"/>
    <property type="match status" value="1"/>
</dbReference>
<comment type="caution">
    <text evidence="17">The sequence shown here is derived from an EMBL/GenBank/DDBJ whole genome shotgun (WGS) entry which is preliminary data.</text>
</comment>
<dbReference type="InterPro" id="IPR006262">
    <property type="entry name" value="Cyt_deam_tetra"/>
</dbReference>
<gene>
    <name evidence="17" type="ORF">GKE73_16625</name>
</gene>
<evidence type="ECO:0000256" key="13">
    <source>
        <dbReference type="PIRSR" id="PIRSR606262-2"/>
    </source>
</evidence>